<evidence type="ECO:0000256" key="7">
    <source>
        <dbReference type="SAM" id="Phobius"/>
    </source>
</evidence>
<dbReference type="Pfam" id="PF20684">
    <property type="entry name" value="Fung_rhodopsin"/>
    <property type="match status" value="1"/>
</dbReference>
<feature type="transmembrane region" description="Helical" evidence="7">
    <location>
        <begin position="131"/>
        <end position="154"/>
    </location>
</feature>
<evidence type="ECO:0000256" key="2">
    <source>
        <dbReference type="ARBA" id="ARBA00022692"/>
    </source>
</evidence>
<dbReference type="EMBL" id="JAFEKC020000025">
    <property type="protein sequence ID" value="KAK0507047.1"/>
    <property type="molecule type" value="Genomic_DNA"/>
</dbReference>
<keyword evidence="4 7" id="KW-0472">Membrane</keyword>
<feature type="transmembrane region" description="Helical" evidence="7">
    <location>
        <begin position="20"/>
        <end position="41"/>
    </location>
</feature>
<feature type="transmembrane region" description="Helical" evidence="7">
    <location>
        <begin position="174"/>
        <end position="201"/>
    </location>
</feature>
<feature type="transmembrane region" description="Helical" evidence="7">
    <location>
        <begin position="213"/>
        <end position="231"/>
    </location>
</feature>
<comment type="subcellular location">
    <subcellularLocation>
        <location evidence="1">Membrane</location>
        <topology evidence="1">Multi-pass membrane protein</topology>
    </subcellularLocation>
</comment>
<dbReference type="Proteomes" id="UP001166286">
    <property type="component" value="Unassembled WGS sequence"/>
</dbReference>
<feature type="transmembrane region" description="Helical" evidence="7">
    <location>
        <begin position="96"/>
        <end position="119"/>
    </location>
</feature>
<reference evidence="9" key="1">
    <citation type="submission" date="2023-03" db="EMBL/GenBank/DDBJ databases">
        <title>Complete genome of Cladonia borealis.</title>
        <authorList>
            <person name="Park H."/>
        </authorList>
    </citation>
    <scope>NUCLEOTIDE SEQUENCE</scope>
    <source>
        <strain evidence="9">ANT050790</strain>
    </source>
</reference>
<name>A0AA39QQ32_9LECA</name>
<evidence type="ECO:0000313" key="10">
    <source>
        <dbReference type="Proteomes" id="UP001166286"/>
    </source>
</evidence>
<organism evidence="9 10">
    <name type="scientific">Cladonia borealis</name>
    <dbReference type="NCBI Taxonomy" id="184061"/>
    <lineage>
        <taxon>Eukaryota</taxon>
        <taxon>Fungi</taxon>
        <taxon>Dikarya</taxon>
        <taxon>Ascomycota</taxon>
        <taxon>Pezizomycotina</taxon>
        <taxon>Lecanoromycetes</taxon>
        <taxon>OSLEUM clade</taxon>
        <taxon>Lecanoromycetidae</taxon>
        <taxon>Lecanorales</taxon>
        <taxon>Lecanorineae</taxon>
        <taxon>Cladoniaceae</taxon>
        <taxon>Cladonia</taxon>
    </lineage>
</organism>
<dbReference type="PANTHER" id="PTHR33048">
    <property type="entry name" value="PTH11-LIKE INTEGRAL MEMBRANE PROTEIN (AFU_ORTHOLOGUE AFUA_5G11245)"/>
    <property type="match status" value="1"/>
</dbReference>
<gene>
    <name evidence="9" type="ORF">JMJ35_010505</name>
</gene>
<dbReference type="InterPro" id="IPR052337">
    <property type="entry name" value="SAT4-like"/>
</dbReference>
<feature type="region of interest" description="Disordered" evidence="6">
    <location>
        <begin position="286"/>
        <end position="339"/>
    </location>
</feature>
<dbReference type="GO" id="GO:0016020">
    <property type="term" value="C:membrane"/>
    <property type="evidence" value="ECO:0007669"/>
    <property type="project" value="UniProtKB-SubCell"/>
</dbReference>
<dbReference type="AlphaFoldDB" id="A0AA39QQ32"/>
<keyword evidence="2 7" id="KW-0812">Transmembrane</keyword>
<dbReference type="PANTHER" id="PTHR33048:SF155">
    <property type="entry name" value="INTEGRAL MEMBRANE PROTEIN"/>
    <property type="match status" value="1"/>
</dbReference>
<keyword evidence="10" id="KW-1185">Reference proteome</keyword>
<evidence type="ECO:0000256" key="3">
    <source>
        <dbReference type="ARBA" id="ARBA00022989"/>
    </source>
</evidence>
<keyword evidence="3 7" id="KW-1133">Transmembrane helix</keyword>
<evidence type="ECO:0000256" key="4">
    <source>
        <dbReference type="ARBA" id="ARBA00023136"/>
    </source>
</evidence>
<feature type="compositionally biased region" description="Basic and acidic residues" evidence="6">
    <location>
        <begin position="388"/>
        <end position="407"/>
    </location>
</feature>
<dbReference type="InterPro" id="IPR049326">
    <property type="entry name" value="Rhodopsin_dom_fungi"/>
</dbReference>
<evidence type="ECO:0000256" key="5">
    <source>
        <dbReference type="ARBA" id="ARBA00038359"/>
    </source>
</evidence>
<comment type="caution">
    <text evidence="9">The sequence shown here is derived from an EMBL/GenBank/DDBJ whole genome shotgun (WGS) entry which is preliminary data.</text>
</comment>
<comment type="similarity">
    <text evidence="5">Belongs to the SAT4 family.</text>
</comment>
<feature type="compositionally biased region" description="Polar residues" evidence="6">
    <location>
        <begin position="286"/>
        <end position="300"/>
    </location>
</feature>
<feature type="transmembrane region" description="Helical" evidence="7">
    <location>
        <begin position="53"/>
        <end position="76"/>
    </location>
</feature>
<feature type="region of interest" description="Disordered" evidence="6">
    <location>
        <begin position="355"/>
        <end position="407"/>
    </location>
</feature>
<evidence type="ECO:0000256" key="1">
    <source>
        <dbReference type="ARBA" id="ARBA00004141"/>
    </source>
</evidence>
<evidence type="ECO:0000313" key="9">
    <source>
        <dbReference type="EMBL" id="KAK0507047.1"/>
    </source>
</evidence>
<protein>
    <recommendedName>
        <fullName evidence="8">Rhodopsin domain-containing protein</fullName>
    </recommendedName>
</protein>
<sequence>MSGPPPPPPPGGDQNRGPTINIVNWTFTAVATLCVVLRLFGRLRLTNNVGWDDFWILVSILISITYSGLASAYVAAGGGRHPYYLGLQQFSKAVRLAIISNVPGIISVAVPKLAVACLLVRLLNPPISHKIFLYGLSTSCILTQSLCAIFLWVQCKPAAGLWNPSLNPVCWNENILIDFSIFAGSYSAFIDLFLALYPASILFKLQLSLKKKVGLSCALGLGIIAAVVGAYKCSTLEELRNHTDYTYATTNLEIVSSVEGTVIIIAACLPTLRPVFLFVTGIPGTRNSSKKTPTQSSDYQLPSYRQEKKAAGRRARDPYPVDTTGVGDADSMEDRILPPPENAIRKTYDVEVNHELAPETEVPGTSSSTGRIPGRKTPGTKTPATRTSMERERAKEEAWPQLFDGRH</sequence>
<evidence type="ECO:0000256" key="6">
    <source>
        <dbReference type="SAM" id="MobiDB-lite"/>
    </source>
</evidence>
<feature type="compositionally biased region" description="Basic and acidic residues" evidence="6">
    <location>
        <begin position="305"/>
        <end position="319"/>
    </location>
</feature>
<feature type="domain" description="Rhodopsin" evidence="8">
    <location>
        <begin position="37"/>
        <end position="276"/>
    </location>
</feature>
<evidence type="ECO:0000259" key="8">
    <source>
        <dbReference type="Pfam" id="PF20684"/>
    </source>
</evidence>
<accession>A0AA39QQ32</accession>
<proteinExistence type="inferred from homology"/>